<dbReference type="STRING" id="45235.A0A2K3QLE7"/>
<dbReference type="AlphaFoldDB" id="A0A2K3QLE7"/>
<dbReference type="OrthoDB" id="3643156at2759"/>
<organism evidence="2 3">
    <name type="scientific">Tolypocladium capitatum</name>
    <dbReference type="NCBI Taxonomy" id="45235"/>
    <lineage>
        <taxon>Eukaryota</taxon>
        <taxon>Fungi</taxon>
        <taxon>Dikarya</taxon>
        <taxon>Ascomycota</taxon>
        <taxon>Pezizomycotina</taxon>
        <taxon>Sordariomycetes</taxon>
        <taxon>Hypocreomycetidae</taxon>
        <taxon>Hypocreales</taxon>
        <taxon>Ophiocordycipitaceae</taxon>
        <taxon>Tolypocladium</taxon>
    </lineage>
</organism>
<comment type="caution">
    <text evidence="2">The sequence shown here is derived from an EMBL/GenBank/DDBJ whole genome shotgun (WGS) entry which is preliminary data.</text>
</comment>
<keyword evidence="3" id="KW-1185">Reference proteome</keyword>
<accession>A0A2K3QLE7</accession>
<dbReference type="Proteomes" id="UP000236621">
    <property type="component" value="Unassembled WGS sequence"/>
</dbReference>
<proteinExistence type="predicted"/>
<reference evidence="2 3" key="1">
    <citation type="submission" date="2017-08" db="EMBL/GenBank/DDBJ databases">
        <title>Harnessing the power of phylogenomics to disentangle the directionality and signatures of interkingdom host jumping in the parasitic fungal genus Tolypocladium.</title>
        <authorList>
            <person name="Quandt C.A."/>
            <person name="Patterson W."/>
            <person name="Spatafora J.W."/>
        </authorList>
    </citation>
    <scope>NUCLEOTIDE SEQUENCE [LARGE SCALE GENOMIC DNA]</scope>
    <source>
        <strain evidence="2 3">CBS 113982</strain>
    </source>
</reference>
<evidence type="ECO:0000313" key="2">
    <source>
        <dbReference type="EMBL" id="PNY28366.1"/>
    </source>
</evidence>
<gene>
    <name evidence="2" type="ORF">TCAP_01711</name>
</gene>
<protein>
    <submittedName>
        <fullName evidence="2">Uncharacterized protein</fullName>
    </submittedName>
</protein>
<feature type="chain" id="PRO_5014328004" evidence="1">
    <location>
        <begin position="33"/>
        <end position="404"/>
    </location>
</feature>
<feature type="signal peptide" evidence="1">
    <location>
        <begin position="1"/>
        <end position="32"/>
    </location>
</feature>
<evidence type="ECO:0000313" key="3">
    <source>
        <dbReference type="Proteomes" id="UP000236621"/>
    </source>
</evidence>
<evidence type="ECO:0000256" key="1">
    <source>
        <dbReference type="SAM" id="SignalP"/>
    </source>
</evidence>
<keyword evidence="1" id="KW-0732">Signal</keyword>
<dbReference type="EMBL" id="NRSZ01000274">
    <property type="protein sequence ID" value="PNY28366.1"/>
    <property type="molecule type" value="Genomic_DNA"/>
</dbReference>
<sequence length="404" mass="44103">MSPSSRRTRGPCSLFAVGLVLALGLLVPLMTCQEHRICNTCSQGPPEGETAVGFNLGQSYGTSVAYFSNGTITNLAKVRGSSTYAERMEQLILKPQTPYWLTPFGYMGRLLSIWRRLKRTVGLPATTEEALLAELLRALKDASEAALQTRINTASVAAPQMAAWQDVIPVDSTVNNALVLAGLEPYDWEATDPSYLTEVNALLASDGRQICKEQWCFLDDDSGHEARQIVYHISFTNRSLYTSLRPARCFFQYTWEEDMGSINADLGLDKLNEANTPGLFWSAVQELLLSRVTAYTKRHPTFASLPFLVLVAGEAGETPEFLAVVQSVIKGIPGARATKPAPGAGKEGDAELVVSDDPTFSAAKGAAFWLRMRMDRSYCEGAEGFDSVQSVMQEAPKSEGHVDL</sequence>
<name>A0A2K3QLE7_9HYPO</name>